<dbReference type="AlphaFoldDB" id="A0A517PRH8"/>
<keyword evidence="2" id="KW-1185">Reference proteome</keyword>
<sequence length="57" mass="6504">MVVTQFTNLGQPFNESLSKMLGKLKQNTAVFNCSIDFSICEEFVTSDFVGWQIFYCP</sequence>
<organism evidence="1 2">
    <name type="scientific">Gimesia chilikensis</name>
    <dbReference type="NCBI Taxonomy" id="2605989"/>
    <lineage>
        <taxon>Bacteria</taxon>
        <taxon>Pseudomonadati</taxon>
        <taxon>Planctomycetota</taxon>
        <taxon>Planctomycetia</taxon>
        <taxon>Planctomycetales</taxon>
        <taxon>Planctomycetaceae</taxon>
        <taxon>Gimesia</taxon>
    </lineage>
</organism>
<evidence type="ECO:0000313" key="2">
    <source>
        <dbReference type="Proteomes" id="UP000320421"/>
    </source>
</evidence>
<name>A0A517PRH8_9PLAN</name>
<proteinExistence type="predicted"/>
<gene>
    <name evidence="1" type="ORF">HG66A1_37790</name>
</gene>
<protein>
    <submittedName>
        <fullName evidence="1">Uncharacterized protein</fullName>
    </submittedName>
</protein>
<reference evidence="1 2" key="1">
    <citation type="submission" date="2019-02" db="EMBL/GenBank/DDBJ databases">
        <title>Deep-cultivation of Planctomycetes and their phenomic and genomic characterization uncovers novel biology.</title>
        <authorList>
            <person name="Wiegand S."/>
            <person name="Jogler M."/>
            <person name="Boedeker C."/>
            <person name="Pinto D."/>
            <person name="Vollmers J."/>
            <person name="Rivas-Marin E."/>
            <person name="Kohn T."/>
            <person name="Peeters S.H."/>
            <person name="Heuer A."/>
            <person name="Rast P."/>
            <person name="Oberbeckmann S."/>
            <person name="Bunk B."/>
            <person name="Jeske O."/>
            <person name="Meyerdierks A."/>
            <person name="Storesund J.E."/>
            <person name="Kallscheuer N."/>
            <person name="Luecker S."/>
            <person name="Lage O.M."/>
            <person name="Pohl T."/>
            <person name="Merkel B.J."/>
            <person name="Hornburger P."/>
            <person name="Mueller R.-W."/>
            <person name="Bruemmer F."/>
            <person name="Labrenz M."/>
            <person name="Spormann A.M."/>
            <person name="Op den Camp H."/>
            <person name="Overmann J."/>
            <person name="Amann R."/>
            <person name="Jetten M.S.M."/>
            <person name="Mascher T."/>
            <person name="Medema M.H."/>
            <person name="Devos D.P."/>
            <person name="Kaster A.-K."/>
            <person name="Ovreas L."/>
            <person name="Rohde M."/>
            <person name="Galperin M.Y."/>
            <person name="Jogler C."/>
        </authorList>
    </citation>
    <scope>NUCLEOTIDE SEQUENCE [LARGE SCALE GENOMIC DNA]</scope>
    <source>
        <strain evidence="1 2">HG66A1</strain>
    </source>
</reference>
<evidence type="ECO:0000313" key="1">
    <source>
        <dbReference type="EMBL" id="QDT21974.1"/>
    </source>
</evidence>
<dbReference type="Proteomes" id="UP000320421">
    <property type="component" value="Chromosome"/>
</dbReference>
<accession>A0A517PRH8</accession>
<dbReference type="EMBL" id="CP036266">
    <property type="protein sequence ID" value="QDT21974.1"/>
    <property type="molecule type" value="Genomic_DNA"/>
</dbReference>